<dbReference type="EMBL" id="CP016769">
    <property type="protein sequence ID" value="ASY10612.1"/>
    <property type="molecule type" value="Genomic_DNA"/>
</dbReference>
<accession>A0AAC9YQI6</accession>
<dbReference type="RefSeq" id="WP_095671099.1">
    <property type="nucleotide sequence ID" value="NZ_CP016769.1"/>
</dbReference>
<dbReference type="AlphaFoldDB" id="A0AAC9YQI6"/>
<dbReference type="InterPro" id="IPR051534">
    <property type="entry name" value="CBASS_pafABC_assoc_protein"/>
</dbReference>
<dbReference type="PANTHER" id="PTHR34580:SF1">
    <property type="entry name" value="PROTEIN PAFC"/>
    <property type="match status" value="1"/>
</dbReference>
<dbReference type="KEGG" id="plan:A1s21148_03565"/>
<dbReference type="Proteomes" id="UP000217144">
    <property type="component" value="Chromosome"/>
</dbReference>
<feature type="domain" description="WYL" evidence="1">
    <location>
        <begin position="146"/>
        <end position="210"/>
    </location>
</feature>
<proteinExistence type="predicted"/>
<keyword evidence="4" id="KW-1185">Reference proteome</keyword>
<dbReference type="PIRSF" id="PIRSF016838">
    <property type="entry name" value="PafC"/>
    <property type="match status" value="1"/>
</dbReference>
<reference evidence="3 4" key="1">
    <citation type="submission" date="2016-07" db="EMBL/GenBank/DDBJ databases">
        <title>High microdiversification within the ubiquitous acI lineage of Actinobacteria.</title>
        <authorList>
            <person name="Neuenschwander S.M."/>
            <person name="Salcher M."/>
            <person name="Ghai R."/>
            <person name="Pernthaler J."/>
        </authorList>
    </citation>
    <scope>NUCLEOTIDE SEQUENCE [LARGE SCALE GENOMIC DNA]</scope>
    <source>
        <strain evidence="3">MMS-21-148</strain>
    </source>
</reference>
<dbReference type="PROSITE" id="PS52050">
    <property type="entry name" value="WYL"/>
    <property type="match status" value="1"/>
</dbReference>
<evidence type="ECO:0000313" key="4">
    <source>
        <dbReference type="Proteomes" id="UP000217144"/>
    </source>
</evidence>
<feature type="domain" description="PafC HTH" evidence="2">
    <location>
        <begin position="13"/>
        <end position="121"/>
    </location>
</feature>
<keyword evidence="3" id="KW-0647">Proteasome</keyword>
<dbReference type="Pfam" id="PF13280">
    <property type="entry name" value="WYL"/>
    <property type="match status" value="1"/>
</dbReference>
<evidence type="ECO:0000259" key="2">
    <source>
        <dbReference type="Pfam" id="PF19187"/>
    </source>
</evidence>
<dbReference type="InterPro" id="IPR026881">
    <property type="entry name" value="WYL_dom"/>
</dbReference>
<dbReference type="InterPro" id="IPR043839">
    <property type="entry name" value="PafC_HTH"/>
</dbReference>
<sequence length="317" mass="35287">MAKQPSSPIAKTARLLDLVPYITTHQGISVKDLAKEFSISTEELLDDLNTLWMCGLPGYTPLELIDLSFESGYVSIRNAEILQKVRLLTKDELVVVAIGLDFLRESISKDRVDLIAAIASLQIKIKSLIGDIAQASPTVDSARRAVILRAIKERKDLEIEYHSLIRDEVSTRAVTPLELGEDKGIEVLLAYCSKALGFRTFRLDNVKQARLLDSSQMISDAKSESEELFRAKCKVNSRLRTTFERFRLETALATAPSVDSGKAVAVEVTSFSRDWLVRNFMSTLANTEITEPAELAKAVGQKSQATLELYKNERFSS</sequence>
<organism evidence="3 4">
    <name type="scientific">Candidatus Planktophila lacus</name>
    <dbReference type="NCBI Taxonomy" id="1884913"/>
    <lineage>
        <taxon>Bacteria</taxon>
        <taxon>Bacillati</taxon>
        <taxon>Actinomycetota</taxon>
        <taxon>Actinomycetes</taxon>
        <taxon>Candidatus Nanopelagicales</taxon>
        <taxon>Candidatus Nanopelagicaceae</taxon>
        <taxon>Candidatus Planktophila</taxon>
    </lineage>
</organism>
<gene>
    <name evidence="3" type="ORF">A1s21148_03565</name>
</gene>
<name>A0AAC9YQI6_9ACTN</name>
<evidence type="ECO:0000259" key="1">
    <source>
        <dbReference type="Pfam" id="PF13280"/>
    </source>
</evidence>
<dbReference type="InterPro" id="IPR028349">
    <property type="entry name" value="PafC-like"/>
</dbReference>
<dbReference type="GO" id="GO:0000502">
    <property type="term" value="C:proteasome complex"/>
    <property type="evidence" value="ECO:0007669"/>
    <property type="project" value="UniProtKB-KW"/>
</dbReference>
<dbReference type="PANTHER" id="PTHR34580">
    <property type="match status" value="1"/>
</dbReference>
<dbReference type="Pfam" id="PF19187">
    <property type="entry name" value="HTH_PafC"/>
    <property type="match status" value="1"/>
</dbReference>
<evidence type="ECO:0000313" key="3">
    <source>
        <dbReference type="EMBL" id="ASY10612.1"/>
    </source>
</evidence>
<protein>
    <submittedName>
        <fullName evidence="3">Proteasome accessory factor C</fullName>
    </submittedName>
</protein>